<dbReference type="Gene3D" id="1.25.10.50">
    <property type="match status" value="1"/>
</dbReference>
<organism evidence="1 2">
    <name type="scientific">Anthostomella pinea</name>
    <dbReference type="NCBI Taxonomy" id="933095"/>
    <lineage>
        <taxon>Eukaryota</taxon>
        <taxon>Fungi</taxon>
        <taxon>Dikarya</taxon>
        <taxon>Ascomycota</taxon>
        <taxon>Pezizomycotina</taxon>
        <taxon>Sordariomycetes</taxon>
        <taxon>Xylariomycetidae</taxon>
        <taxon>Xylariales</taxon>
        <taxon>Xylariaceae</taxon>
        <taxon>Anthostomella</taxon>
    </lineage>
</organism>
<gene>
    <name evidence="1" type="ORF">KHLLAP_LOCUS12961</name>
</gene>
<keyword evidence="2" id="KW-1185">Reference proteome</keyword>
<reference evidence="1" key="1">
    <citation type="submission" date="2023-10" db="EMBL/GenBank/DDBJ databases">
        <authorList>
            <person name="Hackl T."/>
        </authorList>
    </citation>
    <scope>NUCLEOTIDE SEQUENCE</scope>
</reference>
<accession>A0AAI8VXZ9</accession>
<proteinExistence type="predicted"/>
<dbReference type="Proteomes" id="UP001295740">
    <property type="component" value="Unassembled WGS sequence"/>
</dbReference>
<name>A0AAI8VXZ9_9PEZI</name>
<dbReference type="EMBL" id="CAUWAG010000019">
    <property type="protein sequence ID" value="CAJ2512493.1"/>
    <property type="molecule type" value="Genomic_DNA"/>
</dbReference>
<evidence type="ECO:0000313" key="2">
    <source>
        <dbReference type="Proteomes" id="UP001295740"/>
    </source>
</evidence>
<protein>
    <submittedName>
        <fullName evidence="1">Uu.00g055080.m01.CDS01</fullName>
    </submittedName>
</protein>
<dbReference type="AlphaFoldDB" id="A0AAI8VXZ9"/>
<sequence length="379" mass="41748">MDTDTIPVSGVDELDKHLDELIADPTLPPIVKLFDDVELQLTGKYNSNTLYTSGGWHTDFPALEDANILPLIPRLLPKITEILQQYQQDPAILCSLAIKLLGPLNFTQILSLASENAIIQAMRSPAPSANILAMTVLEKAAKSPSEAAILAAMKNVVTHFLTQWLSAPQVEVGEKGSKVLGDLLDVDCDTRPPDGVAVSGVEIAVRRPAGQGFMWRRVFHDRDVYCLLLSLCSTGSHQAAEGGQTDQQVSLAQGRLLRILPRLAALNFAALTRTDFPELNQRYANFEGNGGLLHFAALHMIDEEDPLMHLTLVDFFEALLSIQRVTPFSTYKMDTLKKLIRDATTRDSALKTAITSLPERTIPEEADDLRQFIREVMAP</sequence>
<comment type="caution">
    <text evidence="1">The sequence shown here is derived from an EMBL/GenBank/DDBJ whole genome shotgun (WGS) entry which is preliminary data.</text>
</comment>
<evidence type="ECO:0000313" key="1">
    <source>
        <dbReference type="EMBL" id="CAJ2512493.1"/>
    </source>
</evidence>